<organism evidence="3 4">
    <name type="scientific">Rhodotorula toruloides</name>
    <name type="common">Yeast</name>
    <name type="synonym">Rhodosporidium toruloides</name>
    <dbReference type="NCBI Taxonomy" id="5286"/>
    <lineage>
        <taxon>Eukaryota</taxon>
        <taxon>Fungi</taxon>
        <taxon>Dikarya</taxon>
        <taxon>Basidiomycota</taxon>
        <taxon>Pucciniomycotina</taxon>
        <taxon>Microbotryomycetes</taxon>
        <taxon>Sporidiobolales</taxon>
        <taxon>Sporidiobolaceae</taxon>
        <taxon>Rhodotorula</taxon>
    </lineage>
</organism>
<evidence type="ECO:0000256" key="1">
    <source>
        <dbReference type="SAM" id="MobiDB-lite"/>
    </source>
</evidence>
<comment type="caution">
    <text evidence="3">The sequence shown here is derived from an EMBL/GenBank/DDBJ whole genome shotgun (WGS) entry which is preliminary data.</text>
</comment>
<keyword evidence="2" id="KW-0812">Transmembrane</keyword>
<feature type="transmembrane region" description="Helical" evidence="2">
    <location>
        <begin position="102"/>
        <end position="127"/>
    </location>
</feature>
<evidence type="ECO:0000313" key="4">
    <source>
        <dbReference type="Proteomes" id="UP000321518"/>
    </source>
</evidence>
<feature type="transmembrane region" description="Helical" evidence="2">
    <location>
        <begin position="218"/>
        <end position="239"/>
    </location>
</feature>
<protein>
    <submittedName>
        <fullName evidence="3">Uncharacterized protein</fullName>
    </submittedName>
</protein>
<feature type="region of interest" description="Disordered" evidence="1">
    <location>
        <begin position="358"/>
        <end position="394"/>
    </location>
</feature>
<proteinExistence type="predicted"/>
<dbReference type="AlphaFoldDB" id="A0A511KHI7"/>
<feature type="transmembrane region" description="Helical" evidence="2">
    <location>
        <begin position="64"/>
        <end position="87"/>
    </location>
</feature>
<accession>A0A511KHI7</accession>
<feature type="transmembrane region" description="Helical" evidence="2">
    <location>
        <begin position="179"/>
        <end position="198"/>
    </location>
</feature>
<feature type="transmembrane region" description="Helical" evidence="2">
    <location>
        <begin position="245"/>
        <end position="267"/>
    </location>
</feature>
<evidence type="ECO:0000256" key="2">
    <source>
        <dbReference type="SAM" id="Phobius"/>
    </source>
</evidence>
<keyword evidence="2" id="KW-0472">Membrane</keyword>
<reference evidence="3 4" key="1">
    <citation type="submission" date="2019-07" db="EMBL/GenBank/DDBJ databases">
        <title>Rhodotorula toruloides NBRC10032 genome sequencing.</title>
        <authorList>
            <person name="Shida Y."/>
            <person name="Takaku H."/>
            <person name="Ogasawara W."/>
            <person name="Mori K."/>
        </authorList>
    </citation>
    <scope>NUCLEOTIDE SEQUENCE [LARGE SCALE GENOMIC DNA]</scope>
    <source>
        <strain evidence="3 4">NBRC10032</strain>
    </source>
</reference>
<dbReference type="OrthoDB" id="10332125at2759"/>
<name>A0A511KHI7_RHOTO</name>
<keyword evidence="2" id="KW-1133">Transmembrane helix</keyword>
<feature type="transmembrane region" description="Helical" evidence="2">
    <location>
        <begin position="139"/>
        <end position="159"/>
    </location>
</feature>
<gene>
    <name evidence="3" type="ORF">Rt10032_c07g3343</name>
</gene>
<dbReference type="Proteomes" id="UP000321518">
    <property type="component" value="Unassembled WGS sequence"/>
</dbReference>
<dbReference type="EMBL" id="BJWK01000007">
    <property type="protein sequence ID" value="GEM09326.1"/>
    <property type="molecule type" value="Genomic_DNA"/>
</dbReference>
<feature type="transmembrane region" description="Helical" evidence="2">
    <location>
        <begin position="20"/>
        <end position="43"/>
    </location>
</feature>
<sequence length="394" mass="44562">MSTIGLSTFFPEDTAVPSSLVLRLTEVNVASLAVACFLFDLVLREARHYYKRAWRNDTWFWRLAVPYMVLCCGADLGLFAAAVGVGLRDLQSDSYSRNTLDYIYIVSKFTLWSSGMLAEAFFVLRVWMMVQDRRLKPIVWILYFVTSAPFAAAFCLFLLSKYHDFSFGIHARVLDLVGGWCNLAFAGYTSYILGYRLYEQRRREYRSQDSLIEIFRGALMTSALIAMTSLGGAVAACFVHNPANYMISAFFFNIYPQLASASCIFALHQRQTLRGRSRYDDGGFGGGIIVRKSVRERKGSIRTDDPSEWRADRVSLGPRVVEIEEPDMRALRRGSKLGAEASFHDVALNCEAFERVKPQSSRAGPVSVTVHTTVEVDEDEPDERDRETQLAQRP</sequence>
<evidence type="ECO:0000313" key="3">
    <source>
        <dbReference type="EMBL" id="GEM09326.1"/>
    </source>
</evidence>